<dbReference type="EMBL" id="HAGQ01000017">
    <property type="protein sequence ID" value="SMD30090.1"/>
    <property type="molecule type" value="Transcribed_RNA"/>
</dbReference>
<keyword evidence="7" id="KW-0393">Immunoglobulin domain</keyword>
<evidence type="ECO:0000256" key="3">
    <source>
        <dbReference type="ARBA" id="ARBA00022737"/>
    </source>
</evidence>
<dbReference type="AlphaFoldDB" id="A0A482ZDU1"/>
<dbReference type="InterPro" id="IPR013783">
    <property type="entry name" value="Ig-like_fold"/>
</dbReference>
<accession>A0A482ZDU1</accession>
<keyword evidence="3" id="KW-0677">Repeat</keyword>
<keyword evidence="2 8" id="KW-0732">Signal</keyword>
<evidence type="ECO:0000256" key="6">
    <source>
        <dbReference type="ARBA" id="ARBA00023180"/>
    </source>
</evidence>
<keyword evidence="6" id="KW-0325">Glycoprotein</keyword>
<dbReference type="InterPro" id="IPR003598">
    <property type="entry name" value="Ig_sub2"/>
</dbReference>
<dbReference type="InterPro" id="IPR013098">
    <property type="entry name" value="Ig_I-set"/>
</dbReference>
<evidence type="ECO:0000256" key="5">
    <source>
        <dbReference type="ARBA" id="ARBA00023157"/>
    </source>
</evidence>
<dbReference type="PANTHER" id="PTHR45080:SF8">
    <property type="entry name" value="IG-LIKE DOMAIN-CONTAINING PROTEIN"/>
    <property type="match status" value="1"/>
</dbReference>
<dbReference type="FunFam" id="2.60.40.10:FF:000023">
    <property type="entry name" value="receptor-type tyrosine-protein phosphatase delta isoform X2"/>
    <property type="match status" value="1"/>
</dbReference>
<evidence type="ECO:0000256" key="8">
    <source>
        <dbReference type="SAM" id="SignalP"/>
    </source>
</evidence>
<dbReference type="PROSITE" id="PS50835">
    <property type="entry name" value="IG_LIKE"/>
    <property type="match status" value="2"/>
</dbReference>
<dbReference type="GO" id="GO:0005886">
    <property type="term" value="C:plasma membrane"/>
    <property type="evidence" value="ECO:0007669"/>
    <property type="project" value="TreeGrafter"/>
</dbReference>
<feature type="signal peptide" evidence="8">
    <location>
        <begin position="1"/>
        <end position="21"/>
    </location>
</feature>
<keyword evidence="5" id="KW-1015">Disulfide bond</keyword>
<dbReference type="SMART" id="SM00408">
    <property type="entry name" value="IGc2"/>
    <property type="match status" value="2"/>
</dbReference>
<name>A0A482ZDU1_9ARAC</name>
<dbReference type="PANTHER" id="PTHR45080">
    <property type="entry name" value="CONTACTIN 5"/>
    <property type="match status" value="1"/>
</dbReference>
<reference evidence="10" key="2">
    <citation type="submission" date="2019-04" db="EMBL/GenBank/DDBJ databases">
        <title>Unravelling the molecular evolution of spider venoms.</title>
        <authorList>
            <person name="Pineda S."/>
        </authorList>
    </citation>
    <scope>NUCLEOTIDE SEQUENCE</scope>
</reference>
<feature type="chain" id="PRO_5019835229" evidence="8">
    <location>
        <begin position="22"/>
        <end position="214"/>
    </location>
</feature>
<reference evidence="10" key="1">
    <citation type="submission" date="2017-03" db="EMBL/GenBank/DDBJ databases">
        <authorList>
            <person name="QRISCLOUD D."/>
        </authorList>
    </citation>
    <scope>NUCLEOTIDE SEQUENCE</scope>
</reference>
<keyword evidence="4" id="KW-0472">Membrane</keyword>
<dbReference type="SMART" id="SM00409">
    <property type="entry name" value="IG"/>
    <property type="match status" value="2"/>
</dbReference>
<dbReference type="GO" id="GO:0008046">
    <property type="term" value="F:axon guidance receptor activity"/>
    <property type="evidence" value="ECO:0007669"/>
    <property type="project" value="TreeGrafter"/>
</dbReference>
<evidence type="ECO:0000256" key="4">
    <source>
        <dbReference type="ARBA" id="ARBA00023136"/>
    </source>
</evidence>
<dbReference type="Pfam" id="PF07679">
    <property type="entry name" value="I-set"/>
    <property type="match status" value="2"/>
</dbReference>
<dbReference type="SUPFAM" id="SSF48726">
    <property type="entry name" value="Immunoglobulin"/>
    <property type="match status" value="2"/>
</dbReference>
<dbReference type="GO" id="GO:0030424">
    <property type="term" value="C:axon"/>
    <property type="evidence" value="ECO:0007669"/>
    <property type="project" value="TreeGrafter"/>
</dbReference>
<dbReference type="Gene3D" id="2.60.40.10">
    <property type="entry name" value="Immunoglobulins"/>
    <property type="match status" value="2"/>
</dbReference>
<organism evidence="10">
    <name type="scientific">Liphistius malayanus</name>
    <dbReference type="NCBI Taxonomy" id="1203467"/>
    <lineage>
        <taxon>Eukaryota</taxon>
        <taxon>Metazoa</taxon>
        <taxon>Ecdysozoa</taxon>
        <taxon>Arthropoda</taxon>
        <taxon>Chelicerata</taxon>
        <taxon>Arachnida</taxon>
        <taxon>Araneae</taxon>
        <taxon>Mesothelae</taxon>
        <taxon>Liphistiidae</taxon>
        <taxon>Liphistius</taxon>
    </lineage>
</organism>
<dbReference type="InterPro" id="IPR007110">
    <property type="entry name" value="Ig-like_dom"/>
</dbReference>
<proteinExistence type="predicted"/>
<dbReference type="InterPro" id="IPR036179">
    <property type="entry name" value="Ig-like_dom_sf"/>
</dbReference>
<dbReference type="FunFam" id="2.60.40.10:FF:000004">
    <property type="entry name" value="DCC isoform 1"/>
    <property type="match status" value="1"/>
</dbReference>
<evidence type="ECO:0000256" key="7">
    <source>
        <dbReference type="ARBA" id="ARBA00023319"/>
    </source>
</evidence>
<evidence type="ECO:0000256" key="1">
    <source>
        <dbReference type="ARBA" id="ARBA00004370"/>
    </source>
</evidence>
<sequence>MKSEMNFVSVLCITCIVGGLALEPPHIETYPKDQIIVRGGRAYFVCTASGDPNPQIEWLKNGRRVNSHRYTIQKMLDGSVLRIGPVRNGSDDATFECRAENGIGDPSESFFDITVLAEDKLPSGFPKFTRQPNMQNIEKGKSILMPCEVEGYPEPTIRWMKNMIPLDMRTPRYSLVEGYSLQIIEAEEEDQGQYECIAENSIGSATSYMVHNLC</sequence>
<feature type="domain" description="Ig-like" evidence="9">
    <location>
        <begin position="126"/>
        <end position="211"/>
    </location>
</feature>
<dbReference type="InterPro" id="IPR050958">
    <property type="entry name" value="Cell_Adh-Cytoskel_Orgn"/>
</dbReference>
<comment type="subcellular location">
    <subcellularLocation>
        <location evidence="1">Membrane</location>
    </subcellularLocation>
</comment>
<feature type="domain" description="Ig-like" evidence="9">
    <location>
        <begin position="25"/>
        <end position="114"/>
    </location>
</feature>
<evidence type="ECO:0000313" key="10">
    <source>
        <dbReference type="EMBL" id="SMD30090.1"/>
    </source>
</evidence>
<dbReference type="GO" id="GO:0043025">
    <property type="term" value="C:neuronal cell body"/>
    <property type="evidence" value="ECO:0007669"/>
    <property type="project" value="TreeGrafter"/>
</dbReference>
<protein>
    <submittedName>
        <fullName evidence="10">U17-Liphistoxin-Lm1a_1</fullName>
    </submittedName>
</protein>
<dbReference type="GO" id="GO:0007156">
    <property type="term" value="P:homophilic cell adhesion via plasma membrane adhesion molecules"/>
    <property type="evidence" value="ECO:0007669"/>
    <property type="project" value="TreeGrafter"/>
</dbReference>
<dbReference type="GO" id="GO:0050808">
    <property type="term" value="P:synapse organization"/>
    <property type="evidence" value="ECO:0007669"/>
    <property type="project" value="TreeGrafter"/>
</dbReference>
<evidence type="ECO:0000259" key="9">
    <source>
        <dbReference type="PROSITE" id="PS50835"/>
    </source>
</evidence>
<evidence type="ECO:0000256" key="2">
    <source>
        <dbReference type="ARBA" id="ARBA00022729"/>
    </source>
</evidence>
<dbReference type="InterPro" id="IPR003599">
    <property type="entry name" value="Ig_sub"/>
</dbReference>